<comment type="caution">
    <text evidence="3">The sequence shown here is derived from an EMBL/GenBank/DDBJ whole genome shotgun (WGS) entry which is preliminary data.</text>
</comment>
<dbReference type="PANTHER" id="PTHR31704">
    <property type="entry name" value="MYB/SANT-LIKE DNA-BINDING DOMAIN PROTEIN-RELATED"/>
    <property type="match status" value="1"/>
</dbReference>
<dbReference type="InterPro" id="IPR024752">
    <property type="entry name" value="Myb/SANT-like_dom"/>
</dbReference>
<feature type="compositionally biased region" description="Basic and acidic residues" evidence="1">
    <location>
        <begin position="108"/>
        <end position="121"/>
    </location>
</feature>
<organism evidence="3 4">
    <name type="scientific">Cucumis melo var. makuwa</name>
    <name type="common">Oriental melon</name>
    <dbReference type="NCBI Taxonomy" id="1194695"/>
    <lineage>
        <taxon>Eukaryota</taxon>
        <taxon>Viridiplantae</taxon>
        <taxon>Streptophyta</taxon>
        <taxon>Embryophyta</taxon>
        <taxon>Tracheophyta</taxon>
        <taxon>Spermatophyta</taxon>
        <taxon>Magnoliopsida</taxon>
        <taxon>eudicotyledons</taxon>
        <taxon>Gunneridae</taxon>
        <taxon>Pentapetalae</taxon>
        <taxon>rosids</taxon>
        <taxon>fabids</taxon>
        <taxon>Cucurbitales</taxon>
        <taxon>Cucurbitaceae</taxon>
        <taxon>Benincaseae</taxon>
        <taxon>Cucumis</taxon>
    </lineage>
</organism>
<dbReference type="OrthoDB" id="4955136at2759"/>
<name>A0A5A7T088_CUCMM</name>
<feature type="domain" description="Myb/SANT-like" evidence="2">
    <location>
        <begin position="1"/>
        <end position="43"/>
    </location>
</feature>
<gene>
    <name evidence="3" type="ORF">E6C27_scaffold20G001450</name>
</gene>
<dbReference type="EMBL" id="SSTE01019218">
    <property type="protein sequence ID" value="KAA0036842.1"/>
    <property type="molecule type" value="Genomic_DNA"/>
</dbReference>
<feature type="region of interest" description="Disordered" evidence="1">
    <location>
        <begin position="86"/>
        <end position="123"/>
    </location>
</feature>
<evidence type="ECO:0000259" key="2">
    <source>
        <dbReference type="Pfam" id="PF12776"/>
    </source>
</evidence>
<dbReference type="Proteomes" id="UP000321393">
    <property type="component" value="Unassembled WGS sequence"/>
</dbReference>
<dbReference type="PANTHER" id="PTHR31704:SF37">
    <property type="entry name" value="HEAT SHOCK PROTEIN"/>
    <property type="match status" value="1"/>
</dbReference>
<sequence length="201" mass="23224">MKNKLAVLKKDWQIWIDLVGNNTGLGWDSLRQTIHAPIEWWEENLKVKSEAAKFRAKGLQNADQLDILFKDIAVTGDGAWAPSQGFVPPSTEGNSFRHVGENDDTFEDMEHNDTNDTEYSRERKKKKKNRIKRLFLILAESKYRFTLEITFYSLRPTDPLLNNWFKVQPIDQNPSRTNEKVGPLVQDLDSVLKGTTYLLSQ</sequence>
<accession>A0A5A7T088</accession>
<proteinExistence type="predicted"/>
<evidence type="ECO:0000313" key="4">
    <source>
        <dbReference type="Proteomes" id="UP000321393"/>
    </source>
</evidence>
<protein>
    <submittedName>
        <fullName evidence="3">L10-interacting MYB domain-containing protein-like</fullName>
    </submittedName>
</protein>
<evidence type="ECO:0000256" key="1">
    <source>
        <dbReference type="SAM" id="MobiDB-lite"/>
    </source>
</evidence>
<evidence type="ECO:0000313" key="3">
    <source>
        <dbReference type="EMBL" id="KAA0036842.1"/>
    </source>
</evidence>
<dbReference type="STRING" id="1194695.A0A5A7T088"/>
<reference evidence="3 4" key="1">
    <citation type="submission" date="2019-08" db="EMBL/GenBank/DDBJ databases">
        <title>Draft genome sequences of two oriental melons (Cucumis melo L. var makuwa).</title>
        <authorList>
            <person name="Kwon S.-Y."/>
        </authorList>
    </citation>
    <scope>NUCLEOTIDE SEQUENCE [LARGE SCALE GENOMIC DNA]</scope>
    <source>
        <strain evidence="4">cv. SW 3</strain>
        <tissue evidence="3">Leaf</tissue>
    </source>
</reference>
<dbReference type="Pfam" id="PF12776">
    <property type="entry name" value="Myb_DNA-bind_3"/>
    <property type="match status" value="1"/>
</dbReference>
<dbReference type="AlphaFoldDB" id="A0A5A7T088"/>